<organism evidence="3 4">
    <name type="scientific">Halobacillus kuroshimensis</name>
    <dbReference type="NCBI Taxonomy" id="302481"/>
    <lineage>
        <taxon>Bacteria</taxon>
        <taxon>Bacillati</taxon>
        <taxon>Bacillota</taxon>
        <taxon>Bacilli</taxon>
        <taxon>Bacillales</taxon>
        <taxon>Bacillaceae</taxon>
        <taxon>Halobacillus</taxon>
    </lineage>
</organism>
<comment type="caution">
    <text evidence="3">The sequence shown here is derived from an EMBL/GenBank/DDBJ whole genome shotgun (WGS) entry which is preliminary data.</text>
</comment>
<proteinExistence type="predicted"/>
<keyword evidence="1" id="KW-0808">Transferase</keyword>
<evidence type="ECO:0000313" key="4">
    <source>
        <dbReference type="Proteomes" id="UP000663970"/>
    </source>
</evidence>
<dbReference type="CDD" id="cd02440">
    <property type="entry name" value="AdoMet_MTases"/>
    <property type="match status" value="1"/>
</dbReference>
<dbReference type="Proteomes" id="UP000663970">
    <property type="component" value="Unassembled WGS sequence"/>
</dbReference>
<keyword evidence="3" id="KW-0489">Methyltransferase</keyword>
<dbReference type="EMBL" id="JAEKJY010000005">
    <property type="protein sequence ID" value="MBN8236700.1"/>
    <property type="molecule type" value="Genomic_DNA"/>
</dbReference>
<gene>
    <name evidence="3" type="ORF">JF544_15680</name>
</gene>
<dbReference type="Pfam" id="PF13649">
    <property type="entry name" value="Methyltransf_25"/>
    <property type="match status" value="1"/>
</dbReference>
<dbReference type="PANTHER" id="PTHR43861">
    <property type="entry name" value="TRANS-ACONITATE 2-METHYLTRANSFERASE-RELATED"/>
    <property type="match status" value="1"/>
</dbReference>
<dbReference type="RefSeq" id="WP_206935266.1">
    <property type="nucleotide sequence ID" value="NZ_JAEKJY010000005.1"/>
</dbReference>
<sequence>MSYRDMARVYDRLMEDAPYSSWVTFTRNQMKHHNVTGSRILDVGCGTGEITHRLDQEGFQMTGVDLSEEMLAVAQQKNPRSSIQWLKQDMTELELPKAFDAVISYCDVFNYLQEPGQVKAAFNSIYASLEKGGLFLFDVHSIDHIQSDLSGSTFAEVYDDLSYVWFCDPGEKDNSIVHDLTFFIQEGSSYHRFDEVHYQQGFELDDLKAWLEDAGFSFRGVYADFSTEPGVEGDRWLIACTK</sequence>
<keyword evidence="4" id="KW-1185">Reference proteome</keyword>
<dbReference type="Gene3D" id="3.40.50.150">
    <property type="entry name" value="Vaccinia Virus protein VP39"/>
    <property type="match status" value="1"/>
</dbReference>
<dbReference type="GO" id="GO:0032259">
    <property type="term" value="P:methylation"/>
    <property type="evidence" value="ECO:0007669"/>
    <property type="project" value="UniProtKB-KW"/>
</dbReference>
<protein>
    <submittedName>
        <fullName evidence="3">Class I SAM-dependent methyltransferase</fullName>
    </submittedName>
</protein>
<accession>A0ABS3DZB6</accession>
<dbReference type="InterPro" id="IPR029063">
    <property type="entry name" value="SAM-dependent_MTases_sf"/>
</dbReference>
<evidence type="ECO:0000259" key="2">
    <source>
        <dbReference type="Pfam" id="PF13649"/>
    </source>
</evidence>
<evidence type="ECO:0000313" key="3">
    <source>
        <dbReference type="EMBL" id="MBN8236700.1"/>
    </source>
</evidence>
<dbReference type="InterPro" id="IPR041698">
    <property type="entry name" value="Methyltransf_25"/>
</dbReference>
<reference evidence="3 4" key="1">
    <citation type="submission" date="2020-12" db="EMBL/GenBank/DDBJ databases">
        <title>Oil enriched cultivation method for isolating marine PHA-producing bacteria.</title>
        <authorList>
            <person name="Zheng W."/>
            <person name="Yu S."/>
            <person name="Huang Y."/>
        </authorList>
    </citation>
    <scope>NUCLEOTIDE SEQUENCE [LARGE SCALE GENOMIC DNA]</scope>
    <source>
        <strain evidence="3 4">SY-2-6</strain>
    </source>
</reference>
<evidence type="ECO:0000256" key="1">
    <source>
        <dbReference type="ARBA" id="ARBA00022679"/>
    </source>
</evidence>
<feature type="domain" description="Methyltransferase" evidence="2">
    <location>
        <begin position="40"/>
        <end position="133"/>
    </location>
</feature>
<dbReference type="SUPFAM" id="SSF53335">
    <property type="entry name" value="S-adenosyl-L-methionine-dependent methyltransferases"/>
    <property type="match status" value="1"/>
</dbReference>
<dbReference type="GO" id="GO:0008168">
    <property type="term" value="F:methyltransferase activity"/>
    <property type="evidence" value="ECO:0007669"/>
    <property type="project" value="UniProtKB-KW"/>
</dbReference>
<name>A0ABS3DZB6_9BACI</name>
<dbReference type="Gene3D" id="2.20.25.110">
    <property type="entry name" value="S-adenosyl-L-methionine-dependent methyltransferases"/>
    <property type="match status" value="1"/>
</dbReference>